<evidence type="ECO:0000313" key="2">
    <source>
        <dbReference type="EMBL" id="CAI9557228.1"/>
    </source>
</evidence>
<dbReference type="EMBL" id="CATNWA010008983">
    <property type="protein sequence ID" value="CAI9557228.1"/>
    <property type="molecule type" value="Genomic_DNA"/>
</dbReference>
<name>A0ABN9CAY7_9NEOB</name>
<evidence type="ECO:0000256" key="1">
    <source>
        <dbReference type="SAM" id="MobiDB-lite"/>
    </source>
</evidence>
<evidence type="ECO:0000313" key="3">
    <source>
        <dbReference type="Proteomes" id="UP001162483"/>
    </source>
</evidence>
<gene>
    <name evidence="2" type="ORF">SPARVUS_LOCUS4670607</name>
</gene>
<sequence length="49" mass="5355">MTIDCGHSTGMTRDCGHSTGVDQRVLGHSTGNAQRLANIVQEMNQRLRT</sequence>
<accession>A0ABN9CAY7</accession>
<organism evidence="2 3">
    <name type="scientific">Staurois parvus</name>
    <dbReference type="NCBI Taxonomy" id="386267"/>
    <lineage>
        <taxon>Eukaryota</taxon>
        <taxon>Metazoa</taxon>
        <taxon>Chordata</taxon>
        <taxon>Craniata</taxon>
        <taxon>Vertebrata</taxon>
        <taxon>Euteleostomi</taxon>
        <taxon>Amphibia</taxon>
        <taxon>Batrachia</taxon>
        <taxon>Anura</taxon>
        <taxon>Neobatrachia</taxon>
        <taxon>Ranoidea</taxon>
        <taxon>Ranidae</taxon>
        <taxon>Staurois</taxon>
    </lineage>
</organism>
<keyword evidence="3" id="KW-1185">Reference proteome</keyword>
<dbReference type="Proteomes" id="UP001162483">
    <property type="component" value="Unassembled WGS sequence"/>
</dbReference>
<comment type="caution">
    <text evidence="2">The sequence shown here is derived from an EMBL/GenBank/DDBJ whole genome shotgun (WGS) entry which is preliminary data.</text>
</comment>
<reference evidence="2" key="1">
    <citation type="submission" date="2023-05" db="EMBL/GenBank/DDBJ databases">
        <authorList>
            <person name="Stuckert A."/>
        </authorList>
    </citation>
    <scope>NUCLEOTIDE SEQUENCE</scope>
</reference>
<protein>
    <submittedName>
        <fullName evidence="2">Uncharacterized protein</fullName>
    </submittedName>
</protein>
<proteinExistence type="predicted"/>
<feature type="region of interest" description="Disordered" evidence="1">
    <location>
        <begin position="1"/>
        <end position="22"/>
    </location>
</feature>